<gene>
    <name evidence="2" type="ORF">BOTCAL_0070g00250</name>
</gene>
<keyword evidence="3" id="KW-1185">Reference proteome</keyword>
<evidence type="ECO:0000313" key="2">
    <source>
        <dbReference type="EMBL" id="TEY74758.1"/>
    </source>
</evidence>
<organism evidence="2 3">
    <name type="scientific">Botryotinia calthae</name>
    <dbReference type="NCBI Taxonomy" id="38488"/>
    <lineage>
        <taxon>Eukaryota</taxon>
        <taxon>Fungi</taxon>
        <taxon>Dikarya</taxon>
        <taxon>Ascomycota</taxon>
        <taxon>Pezizomycotina</taxon>
        <taxon>Leotiomycetes</taxon>
        <taxon>Helotiales</taxon>
        <taxon>Sclerotiniaceae</taxon>
        <taxon>Botryotinia</taxon>
    </lineage>
</organism>
<evidence type="ECO:0000313" key="3">
    <source>
        <dbReference type="Proteomes" id="UP000297299"/>
    </source>
</evidence>
<dbReference type="Proteomes" id="UP000297299">
    <property type="component" value="Unassembled WGS sequence"/>
</dbReference>
<comment type="caution">
    <text evidence="2">The sequence shown here is derived from an EMBL/GenBank/DDBJ whole genome shotgun (WGS) entry which is preliminary data.</text>
</comment>
<sequence>MNNPQTFNIINPDRGSHQIYYEKVDSCSIWRKCLQYRPRVKGLKVLNPCREEILQMPRFLRKLRCRNPRGVRSKQASSFSDTRKSSQDPITSVKGARISSAGDQLLAPNPLLPIQLTPKILDPAPLKACVETSKRETILAEPATGKVLSPECNANYGPHQPYTPYTPSNPNPNHEIGMALTTSQTILNYSSSQQAIRNDNVQKISDREDHGSIRSNGRSSWGILQIGEEAKGTELVDISTLVSPYPQPKRKLVAHKISADEVEHHPLPQSASTKNLVQLLEIEASRQEQEKEEMEKTTHHTVNSREPRTSRDSRRCGQVWNSEETRKSFLAIEALDTLALGLRLT</sequence>
<evidence type="ECO:0000256" key="1">
    <source>
        <dbReference type="SAM" id="MobiDB-lite"/>
    </source>
</evidence>
<protein>
    <submittedName>
        <fullName evidence="2">Uncharacterized protein</fullName>
    </submittedName>
</protein>
<proteinExistence type="predicted"/>
<feature type="region of interest" description="Disordered" evidence="1">
    <location>
        <begin position="71"/>
        <end position="93"/>
    </location>
</feature>
<dbReference type="EMBL" id="PHWZ01000070">
    <property type="protein sequence ID" value="TEY74758.1"/>
    <property type="molecule type" value="Genomic_DNA"/>
</dbReference>
<name>A0A4Y8DBJ1_9HELO</name>
<dbReference type="OrthoDB" id="3562613at2759"/>
<feature type="region of interest" description="Disordered" evidence="1">
    <location>
        <begin position="287"/>
        <end position="317"/>
    </location>
</feature>
<dbReference type="AlphaFoldDB" id="A0A4Y8DBJ1"/>
<feature type="compositionally biased region" description="Basic and acidic residues" evidence="1">
    <location>
        <begin position="287"/>
        <end position="315"/>
    </location>
</feature>
<accession>A0A4Y8DBJ1</accession>
<reference evidence="2 3" key="1">
    <citation type="submission" date="2017-11" db="EMBL/GenBank/DDBJ databases">
        <title>Comparative genomics of Botrytis spp.</title>
        <authorList>
            <person name="Valero-Jimenez C.A."/>
            <person name="Tapia P."/>
            <person name="Veloso J."/>
            <person name="Silva-Moreno E."/>
            <person name="Staats M."/>
            <person name="Valdes J.H."/>
            <person name="Van Kan J.A.L."/>
        </authorList>
    </citation>
    <scope>NUCLEOTIDE SEQUENCE [LARGE SCALE GENOMIC DNA]</scope>
    <source>
        <strain evidence="2 3">MUCL2830</strain>
    </source>
</reference>